<feature type="compositionally biased region" description="Basic residues" evidence="2">
    <location>
        <begin position="8"/>
        <end position="23"/>
    </location>
</feature>
<keyword evidence="1" id="KW-0694">RNA-binding</keyword>
<evidence type="ECO:0000259" key="3">
    <source>
        <dbReference type="PROSITE" id="PS50102"/>
    </source>
</evidence>
<dbReference type="AlphaFoldDB" id="A0A3Q4BR29"/>
<reference evidence="4" key="1">
    <citation type="submission" date="2025-08" db="UniProtKB">
        <authorList>
            <consortium name="Ensembl"/>
        </authorList>
    </citation>
    <scope>IDENTIFICATION</scope>
</reference>
<dbReference type="PANTHER" id="PTHR47678">
    <property type="entry name" value="TETRATRICOPEPTIDE REPEAT PROTEIN 31"/>
    <property type="match status" value="1"/>
</dbReference>
<dbReference type="InterPro" id="IPR011990">
    <property type="entry name" value="TPR-like_helical_dom_sf"/>
</dbReference>
<feature type="region of interest" description="Disordered" evidence="2">
    <location>
        <begin position="1"/>
        <end position="24"/>
    </location>
</feature>
<protein>
    <recommendedName>
        <fullName evidence="3">RRM domain-containing protein</fullName>
    </recommendedName>
</protein>
<evidence type="ECO:0000256" key="1">
    <source>
        <dbReference type="PROSITE-ProRule" id="PRU00176"/>
    </source>
</evidence>
<dbReference type="GO" id="GO:0003723">
    <property type="term" value="F:RNA binding"/>
    <property type="evidence" value="ECO:0007669"/>
    <property type="project" value="UniProtKB-UniRule"/>
</dbReference>
<dbReference type="SUPFAM" id="SSF48452">
    <property type="entry name" value="TPR-like"/>
    <property type="match status" value="1"/>
</dbReference>
<dbReference type="CDD" id="cd00590">
    <property type="entry name" value="RRM_SF"/>
    <property type="match status" value="1"/>
</dbReference>
<organism evidence="4 5">
    <name type="scientific">Mola mola</name>
    <name type="common">Ocean sunfish</name>
    <name type="synonym">Tetraodon mola</name>
    <dbReference type="NCBI Taxonomy" id="94237"/>
    <lineage>
        <taxon>Eukaryota</taxon>
        <taxon>Metazoa</taxon>
        <taxon>Chordata</taxon>
        <taxon>Craniata</taxon>
        <taxon>Vertebrata</taxon>
        <taxon>Euteleostomi</taxon>
        <taxon>Actinopterygii</taxon>
        <taxon>Neopterygii</taxon>
        <taxon>Teleostei</taxon>
        <taxon>Neoteleostei</taxon>
        <taxon>Acanthomorphata</taxon>
        <taxon>Eupercaria</taxon>
        <taxon>Tetraodontiformes</taxon>
        <taxon>Molidae</taxon>
        <taxon>Mola</taxon>
    </lineage>
</organism>
<evidence type="ECO:0000313" key="4">
    <source>
        <dbReference type="Ensembl" id="ENSMMOP00000023587.1"/>
    </source>
</evidence>
<evidence type="ECO:0000256" key="2">
    <source>
        <dbReference type="SAM" id="MobiDB-lite"/>
    </source>
</evidence>
<keyword evidence="5" id="KW-1185">Reference proteome</keyword>
<dbReference type="Gene3D" id="3.30.70.330">
    <property type="match status" value="1"/>
</dbReference>
<dbReference type="Ensembl" id="ENSMMOT00000023979.1">
    <property type="protein sequence ID" value="ENSMMOP00000023587.1"/>
    <property type="gene ID" value="ENSMMOG00000017955.1"/>
</dbReference>
<dbReference type="PANTHER" id="PTHR47678:SF2">
    <property type="entry name" value="TETRATRICOPEPTIDE REPEAT PROTEIN 31 ISOFORM X1"/>
    <property type="match status" value="1"/>
</dbReference>
<dbReference type="STRING" id="94237.ENSMMOP00000023587"/>
<sequence length="408" mass="48075">MENEERTRRRAERRRAKRKRPPRRWGEVIMTHKSGVLKVITTAPACFIDCFAFLPVFQEPEWDVSSAFVAKVASQIKLKALKCRTQICRENKENEASGSQVHPHKSLYRKKLIHWFDILQQAMEMFTEAIYCNPTDHRCYGNRSHCYWCLEQYYPALTDAQRSIELAPDWPKGYFRKGQALIGLERHSEAEKAMEQVLKLDSQCKEASSELFNCRVLQLMELGFQEEQSKQLLEKFTNVQAVITSAEARGKTFIWNINIGYNQSLFIYHTLSCRSLWVGNITLEVTEKDLWDLFKMFGEIESIKVLQQRFCAFVNFKNANMAARALEKLQGVELGRGKLVMRYPDRWIQFLPHMPLPQDHLWFCWCRSRRCIPTDGDKCFYWQTSGFFYGDKCRFKHIQEEQGQDKKL</sequence>
<name>A0A3Q4BR29_MOLML</name>
<dbReference type="InterPro" id="IPR000504">
    <property type="entry name" value="RRM_dom"/>
</dbReference>
<dbReference type="InterPro" id="IPR012677">
    <property type="entry name" value="Nucleotide-bd_a/b_plait_sf"/>
</dbReference>
<dbReference type="Pfam" id="PF13181">
    <property type="entry name" value="TPR_8"/>
    <property type="match status" value="1"/>
</dbReference>
<dbReference type="SUPFAM" id="SSF54928">
    <property type="entry name" value="RNA-binding domain, RBD"/>
    <property type="match status" value="1"/>
</dbReference>
<evidence type="ECO:0000313" key="5">
    <source>
        <dbReference type="Proteomes" id="UP000261620"/>
    </source>
</evidence>
<feature type="domain" description="RRM" evidence="3">
    <location>
        <begin position="274"/>
        <end position="346"/>
    </location>
</feature>
<dbReference type="Pfam" id="PF00076">
    <property type="entry name" value="RRM_1"/>
    <property type="match status" value="1"/>
</dbReference>
<dbReference type="Gene3D" id="1.25.40.10">
    <property type="entry name" value="Tetratricopeptide repeat domain"/>
    <property type="match status" value="1"/>
</dbReference>
<dbReference type="PROSITE" id="PS50102">
    <property type="entry name" value="RRM"/>
    <property type="match status" value="1"/>
</dbReference>
<dbReference type="SMART" id="SM00028">
    <property type="entry name" value="TPR"/>
    <property type="match status" value="2"/>
</dbReference>
<dbReference type="InterPro" id="IPR019734">
    <property type="entry name" value="TPR_rpt"/>
</dbReference>
<accession>A0A3Q4BR29</accession>
<reference evidence="4" key="2">
    <citation type="submission" date="2025-09" db="UniProtKB">
        <authorList>
            <consortium name="Ensembl"/>
        </authorList>
    </citation>
    <scope>IDENTIFICATION</scope>
</reference>
<dbReference type="InterPro" id="IPR035979">
    <property type="entry name" value="RBD_domain_sf"/>
</dbReference>
<proteinExistence type="predicted"/>
<dbReference type="SMART" id="SM00360">
    <property type="entry name" value="RRM"/>
    <property type="match status" value="1"/>
</dbReference>
<dbReference type="Proteomes" id="UP000261620">
    <property type="component" value="Unplaced"/>
</dbReference>